<accession>A0A521B234</accession>
<protein>
    <submittedName>
        <fullName evidence="2">Lipid A 3-O-deacylase (PagL)</fullName>
    </submittedName>
</protein>
<dbReference type="Pfam" id="PF09411">
    <property type="entry name" value="PagL"/>
    <property type="match status" value="1"/>
</dbReference>
<evidence type="ECO:0000313" key="2">
    <source>
        <dbReference type="EMBL" id="SMO41109.1"/>
    </source>
</evidence>
<gene>
    <name evidence="2" type="ORF">SAMN06265379_101603</name>
</gene>
<dbReference type="InterPro" id="IPR011250">
    <property type="entry name" value="OMP/PagP_B-barrel"/>
</dbReference>
<sequence>MPLQLTLRINIYICRLSLVLICIMGAGILRSTEVFGQVPNNSTPPNQHSVSVLYHHGIVIPHHANMIYFIDDFSRGVEVNYALLRFDKSGWQQWYNFPEVGIGFFYNSYGNPHIYGQGLTLYPYLHFPIVRTPRFSLKNKLALGLGYTNRPFDYQHNPENQIFGTYLNAYVGLGLYSSYRVLKDWSVSASASLNHMSNGASRKPNNGINTFTLSLGASYHFEPHLSPRLSRKVALPSNRRDVEVFMNYGRSQAADYNFNLYSSGSLSIHHIWHRSVKSAWGAGLDMIYFGAAPFVYQEFNHQDTGAQRLFYGVSGGKQWIMGSTTAFVYVGAYLYSQIDTPQAFYPRVGLRQSITSNFVANFSIKGSFFRAEFLEFGLGYRFNYKKNVL</sequence>
<dbReference type="EMBL" id="FXTB01000001">
    <property type="protein sequence ID" value="SMO41109.1"/>
    <property type="molecule type" value="Genomic_DNA"/>
</dbReference>
<dbReference type="SUPFAM" id="SSF56925">
    <property type="entry name" value="OMPA-like"/>
    <property type="match status" value="1"/>
</dbReference>
<keyword evidence="1" id="KW-0812">Transmembrane</keyword>
<dbReference type="AlphaFoldDB" id="A0A521B234"/>
<evidence type="ECO:0000313" key="3">
    <source>
        <dbReference type="Proteomes" id="UP000319040"/>
    </source>
</evidence>
<dbReference type="Gene3D" id="2.40.160.20">
    <property type="match status" value="1"/>
</dbReference>
<dbReference type="Proteomes" id="UP000319040">
    <property type="component" value="Unassembled WGS sequence"/>
</dbReference>
<keyword evidence="3" id="KW-1185">Reference proteome</keyword>
<feature type="transmembrane region" description="Helical" evidence="1">
    <location>
        <begin position="12"/>
        <end position="29"/>
    </location>
</feature>
<evidence type="ECO:0000256" key="1">
    <source>
        <dbReference type="SAM" id="Phobius"/>
    </source>
</evidence>
<reference evidence="2 3" key="1">
    <citation type="submission" date="2017-05" db="EMBL/GenBank/DDBJ databases">
        <authorList>
            <person name="Varghese N."/>
            <person name="Submissions S."/>
        </authorList>
    </citation>
    <scope>NUCLEOTIDE SEQUENCE [LARGE SCALE GENOMIC DNA]</scope>
    <source>
        <strain evidence="2 3">DSM 27040</strain>
    </source>
</reference>
<name>A0A521B234_SACCC</name>
<keyword evidence="1" id="KW-1133">Transmembrane helix</keyword>
<dbReference type="InterPro" id="IPR018550">
    <property type="entry name" value="Lipid-A_deacylase-rel"/>
</dbReference>
<proteinExistence type="predicted"/>
<keyword evidence="1" id="KW-0472">Membrane</keyword>
<organism evidence="2 3">
    <name type="scientific">Saccharicrinis carchari</name>
    <dbReference type="NCBI Taxonomy" id="1168039"/>
    <lineage>
        <taxon>Bacteria</taxon>
        <taxon>Pseudomonadati</taxon>
        <taxon>Bacteroidota</taxon>
        <taxon>Bacteroidia</taxon>
        <taxon>Marinilabiliales</taxon>
        <taxon>Marinilabiliaceae</taxon>
        <taxon>Saccharicrinis</taxon>
    </lineage>
</organism>